<protein>
    <submittedName>
        <fullName evidence="2">Uncharacterized protein</fullName>
    </submittedName>
</protein>
<dbReference type="AlphaFoldDB" id="U5DTM4"/>
<dbReference type="InParanoid" id="U5DTM4"/>
<accession>U5DTM4</accession>
<name>U5DTM4_9CHRO</name>
<sequence length="56" mass="5885">MGGAGRTCPGIARRPWNYPLPTGKLLEPLDRRDAQAENALPTAALGAPRNESGLAD</sequence>
<reference evidence="2 3" key="1">
    <citation type="submission" date="2013-05" db="EMBL/GenBank/DDBJ databases">
        <title>Draft genome sequence of Rubidibacter lacunae KORDI 51-2.</title>
        <authorList>
            <person name="Choi D.H."/>
            <person name="Noh J.H."/>
            <person name="Kwon K.-K."/>
            <person name="Lee J.-H."/>
            <person name="Ryu J.-Y."/>
        </authorList>
    </citation>
    <scope>NUCLEOTIDE SEQUENCE [LARGE SCALE GENOMIC DNA]</scope>
    <source>
        <strain evidence="2 3">KORDI 51-2</strain>
    </source>
</reference>
<dbReference type="Proteomes" id="UP000016960">
    <property type="component" value="Unassembled WGS sequence"/>
</dbReference>
<keyword evidence="3" id="KW-1185">Reference proteome</keyword>
<comment type="caution">
    <text evidence="2">The sequence shown here is derived from an EMBL/GenBank/DDBJ whole genome shotgun (WGS) entry which is preliminary data.</text>
</comment>
<evidence type="ECO:0000256" key="1">
    <source>
        <dbReference type="SAM" id="MobiDB-lite"/>
    </source>
</evidence>
<gene>
    <name evidence="2" type="ORF">KR51_00003410</name>
</gene>
<feature type="region of interest" description="Disordered" evidence="1">
    <location>
        <begin position="1"/>
        <end position="56"/>
    </location>
</feature>
<dbReference type="EMBL" id="ASSJ01000004">
    <property type="protein sequence ID" value="ERN43025.1"/>
    <property type="molecule type" value="Genomic_DNA"/>
</dbReference>
<evidence type="ECO:0000313" key="3">
    <source>
        <dbReference type="Proteomes" id="UP000016960"/>
    </source>
</evidence>
<organism evidence="2 3">
    <name type="scientific">Rubidibacter lacunae KORDI 51-2</name>
    <dbReference type="NCBI Taxonomy" id="582515"/>
    <lineage>
        <taxon>Bacteria</taxon>
        <taxon>Bacillati</taxon>
        <taxon>Cyanobacteriota</taxon>
        <taxon>Cyanophyceae</taxon>
        <taxon>Oscillatoriophycideae</taxon>
        <taxon>Chroococcales</taxon>
        <taxon>Aphanothecaceae</taxon>
        <taxon>Rubidibacter</taxon>
    </lineage>
</organism>
<evidence type="ECO:0000313" key="2">
    <source>
        <dbReference type="EMBL" id="ERN43025.1"/>
    </source>
</evidence>
<proteinExistence type="predicted"/>